<sequence length="194" mass="20798">MLLVGRMNSDFTQSNLRTAAVAAAAVASALDVLGTSLNNSAFVSCSTNSNNHSLTTTTSAVATVTTDPSYHVTHQTTHLVPSPTCVDRRLLTDPVRAVGHMRAHNLPSDTFRALLDADYIGAEMAEKENMRARFIPFTDTFADPSELVGGLRNGTVGKLEQGSSDKNCTLLRLEPSGHLDVDGYRCKSKCDLSL</sequence>
<reference evidence="1 2" key="2">
    <citation type="submission" date="2018-11" db="EMBL/GenBank/DDBJ databases">
        <authorList>
            <consortium name="Pathogen Informatics"/>
        </authorList>
    </citation>
    <scope>NUCLEOTIDE SEQUENCE [LARGE SCALE GENOMIC DNA]</scope>
    <source>
        <strain evidence="1 2">Egypt</strain>
    </source>
</reference>
<name>A0A183AL33_9TREM</name>
<dbReference type="Proteomes" id="UP000272942">
    <property type="component" value="Unassembled WGS sequence"/>
</dbReference>
<gene>
    <name evidence="1" type="ORF">ECPE_LOCUS7668</name>
</gene>
<dbReference type="EMBL" id="UZAN01044908">
    <property type="protein sequence ID" value="VDP81710.1"/>
    <property type="molecule type" value="Genomic_DNA"/>
</dbReference>
<evidence type="ECO:0000313" key="3">
    <source>
        <dbReference type="WBParaSite" id="ECPE_0000768401-mRNA-1"/>
    </source>
</evidence>
<dbReference type="OrthoDB" id="10507595at2759"/>
<protein>
    <submittedName>
        <fullName evidence="3">Secreted protein</fullName>
    </submittedName>
</protein>
<dbReference type="AlphaFoldDB" id="A0A183AL33"/>
<reference evidence="3" key="1">
    <citation type="submission" date="2016-06" db="UniProtKB">
        <authorList>
            <consortium name="WormBaseParasite"/>
        </authorList>
    </citation>
    <scope>IDENTIFICATION</scope>
</reference>
<keyword evidence="2" id="KW-1185">Reference proteome</keyword>
<proteinExistence type="predicted"/>
<dbReference type="WBParaSite" id="ECPE_0000768401-mRNA-1">
    <property type="protein sequence ID" value="ECPE_0000768401-mRNA-1"/>
    <property type="gene ID" value="ECPE_0000768401"/>
</dbReference>
<accession>A0A183AL33</accession>
<evidence type="ECO:0000313" key="2">
    <source>
        <dbReference type="Proteomes" id="UP000272942"/>
    </source>
</evidence>
<evidence type="ECO:0000313" key="1">
    <source>
        <dbReference type="EMBL" id="VDP81710.1"/>
    </source>
</evidence>
<organism evidence="3">
    <name type="scientific">Echinostoma caproni</name>
    <dbReference type="NCBI Taxonomy" id="27848"/>
    <lineage>
        <taxon>Eukaryota</taxon>
        <taxon>Metazoa</taxon>
        <taxon>Spiralia</taxon>
        <taxon>Lophotrochozoa</taxon>
        <taxon>Platyhelminthes</taxon>
        <taxon>Trematoda</taxon>
        <taxon>Digenea</taxon>
        <taxon>Plagiorchiida</taxon>
        <taxon>Echinostomata</taxon>
        <taxon>Echinostomatoidea</taxon>
        <taxon>Echinostomatidae</taxon>
        <taxon>Echinostoma</taxon>
    </lineage>
</organism>